<dbReference type="Pfam" id="PF00027">
    <property type="entry name" value="cNMP_binding"/>
    <property type="match status" value="1"/>
</dbReference>
<sequence>LSKFDLYSGEDNNFFRSLLLGPVDPTSTIYLFWLAATAFATFYNTIAVVAFIFDDIRYNLFYHWLCCNAVCDLIYLFDIYVQARKGSLNNGEVEKDVKKTAKCYFKRYPNLMPTDLLLLLFSNVSLSRLNRLFKFYRLWEFAERAQMRTQWPNSFKIFSLIVLCLILFHWNACAYFYISLITDIDINGKKQQRISLFRSHLFLFLISSVVFEKGDTKIGKKLSRELVFSNFSKEYSLSFYWSSLTLTTKGQQPYPTDSEQNWLEIIDTLIGLLVFATIVGSVGAVVLMMSRKQAEFQQLLDGIKFYMNYRNVTPEIQKRVINCCEYVRDQNIISQTENIIETLPTRLQGELAVQLHLQTLNLVQDCEAGLLYELLLRLRYQLYSPGDLLCKRGDLAREMYIIERGRLNCVSDDGGEIYRVLEAGDVFGQLAILNLSGDISGNRREVALCAAAYTDIYSLHQDDAMEVLQDYPEERRKLIKREDYLILSEMLLCNKFKKQEKKATVTNAFAGIELLKFERLYDPVLADHRTDEWKMLCREEQLIEVGKFLDEIEKGLDDLYQDFNVKNF</sequence>
<keyword evidence="5" id="KW-0406">Ion transport</keyword>
<evidence type="ECO:0000256" key="6">
    <source>
        <dbReference type="ARBA" id="ARBA00023136"/>
    </source>
</evidence>
<dbReference type="InterPro" id="IPR050866">
    <property type="entry name" value="CNG_cation_channel"/>
</dbReference>
<dbReference type="Gene3D" id="1.10.287.70">
    <property type="match status" value="1"/>
</dbReference>
<dbReference type="SUPFAM" id="SSF81324">
    <property type="entry name" value="Voltage-gated potassium channels"/>
    <property type="match status" value="1"/>
</dbReference>
<keyword evidence="4 9" id="KW-1133">Transmembrane helix</keyword>
<dbReference type="Pfam" id="PF00520">
    <property type="entry name" value="Ion_trans"/>
    <property type="match status" value="1"/>
</dbReference>
<dbReference type="GO" id="GO:0044877">
    <property type="term" value="F:protein-containing complex binding"/>
    <property type="evidence" value="ECO:0007669"/>
    <property type="project" value="TreeGrafter"/>
</dbReference>
<reference evidence="11" key="1">
    <citation type="submission" date="2017-02" db="UniProtKB">
        <authorList>
            <consortium name="WormBaseParasite"/>
        </authorList>
    </citation>
    <scope>IDENTIFICATION</scope>
</reference>
<protein>
    <submittedName>
        <fullName evidence="11">Cyclic nucleotide-binding domain-containing protein</fullName>
    </submittedName>
</protein>
<evidence type="ECO:0000256" key="3">
    <source>
        <dbReference type="ARBA" id="ARBA00022692"/>
    </source>
</evidence>
<keyword evidence="6 9" id="KW-0472">Membrane</keyword>
<feature type="transmembrane region" description="Helical" evidence="9">
    <location>
        <begin position="157"/>
        <end position="178"/>
    </location>
</feature>
<proteinExistence type="predicted"/>
<dbReference type="GO" id="GO:0030553">
    <property type="term" value="F:cGMP binding"/>
    <property type="evidence" value="ECO:0007669"/>
    <property type="project" value="TreeGrafter"/>
</dbReference>
<dbReference type="PROSITE" id="PS50042">
    <property type="entry name" value="CNMP_BINDING_3"/>
    <property type="match status" value="1"/>
</dbReference>
<keyword evidence="7" id="KW-1071">Ligand-gated ion channel</keyword>
<evidence type="ECO:0000256" key="9">
    <source>
        <dbReference type="SAM" id="Phobius"/>
    </source>
</evidence>
<dbReference type="SMART" id="SM00100">
    <property type="entry name" value="cNMP"/>
    <property type="match status" value="1"/>
</dbReference>
<evidence type="ECO:0000313" key="11">
    <source>
        <dbReference type="WBParaSite" id="EVEC_0000643101-mRNA-1"/>
    </source>
</evidence>
<dbReference type="GO" id="GO:0005222">
    <property type="term" value="F:intracellularly cAMP-activated cation channel activity"/>
    <property type="evidence" value="ECO:0007669"/>
    <property type="project" value="TreeGrafter"/>
</dbReference>
<dbReference type="PANTHER" id="PTHR45638:SF11">
    <property type="entry name" value="CYCLIC NUCLEOTIDE-GATED CATION CHANNEL SUBUNIT A"/>
    <property type="match status" value="1"/>
</dbReference>
<dbReference type="InterPro" id="IPR014710">
    <property type="entry name" value="RmlC-like_jellyroll"/>
</dbReference>
<dbReference type="InterPro" id="IPR005821">
    <property type="entry name" value="Ion_trans_dom"/>
</dbReference>
<evidence type="ECO:0000256" key="5">
    <source>
        <dbReference type="ARBA" id="ARBA00023065"/>
    </source>
</evidence>
<evidence type="ECO:0000256" key="7">
    <source>
        <dbReference type="ARBA" id="ARBA00023286"/>
    </source>
</evidence>
<dbReference type="PANTHER" id="PTHR45638">
    <property type="entry name" value="CYCLIC NUCLEOTIDE-GATED CATION CHANNEL SUBUNIT A"/>
    <property type="match status" value="1"/>
</dbReference>
<evidence type="ECO:0000256" key="8">
    <source>
        <dbReference type="ARBA" id="ARBA00023303"/>
    </source>
</evidence>
<dbReference type="PROSITE" id="PS00888">
    <property type="entry name" value="CNMP_BINDING_1"/>
    <property type="match status" value="1"/>
</dbReference>
<feature type="transmembrane region" description="Helical" evidence="9">
    <location>
        <begin position="30"/>
        <end position="53"/>
    </location>
</feature>
<dbReference type="WBParaSite" id="EVEC_0000643101-mRNA-1">
    <property type="protein sequence ID" value="EVEC_0000643101-mRNA-1"/>
    <property type="gene ID" value="EVEC_0000643101"/>
</dbReference>
<feature type="transmembrane region" description="Helical" evidence="9">
    <location>
        <begin position="194"/>
        <end position="211"/>
    </location>
</feature>
<dbReference type="Gene3D" id="2.60.120.10">
    <property type="entry name" value="Jelly Rolls"/>
    <property type="match status" value="1"/>
</dbReference>
<dbReference type="Gene3D" id="1.10.287.630">
    <property type="entry name" value="Helix hairpin bin"/>
    <property type="match status" value="1"/>
</dbReference>
<dbReference type="InterPro" id="IPR018490">
    <property type="entry name" value="cNMP-bd_dom_sf"/>
</dbReference>
<accession>A0A0N4V7Y8</accession>
<dbReference type="AlphaFoldDB" id="A0A0N4V7Y8"/>
<evidence type="ECO:0000256" key="4">
    <source>
        <dbReference type="ARBA" id="ARBA00022989"/>
    </source>
</evidence>
<comment type="subcellular location">
    <subcellularLocation>
        <location evidence="1">Membrane</location>
        <topology evidence="1">Multi-pass membrane protein</topology>
    </subcellularLocation>
</comment>
<feature type="domain" description="Cyclic nucleotide-binding" evidence="10">
    <location>
        <begin position="362"/>
        <end position="480"/>
    </location>
</feature>
<dbReference type="CDD" id="cd00038">
    <property type="entry name" value="CAP_ED"/>
    <property type="match status" value="1"/>
</dbReference>
<dbReference type="GO" id="GO:0005223">
    <property type="term" value="F:intracellularly cGMP-activated cation channel activity"/>
    <property type="evidence" value="ECO:0007669"/>
    <property type="project" value="TreeGrafter"/>
</dbReference>
<evidence type="ECO:0000259" key="10">
    <source>
        <dbReference type="PROSITE" id="PS50042"/>
    </source>
</evidence>
<dbReference type="GO" id="GO:0017071">
    <property type="term" value="C:intracellular cyclic nucleotide activated cation channel complex"/>
    <property type="evidence" value="ECO:0007669"/>
    <property type="project" value="TreeGrafter"/>
</dbReference>
<dbReference type="InterPro" id="IPR018488">
    <property type="entry name" value="cNMP-bd_CS"/>
</dbReference>
<keyword evidence="3 9" id="KW-0812">Transmembrane</keyword>
<dbReference type="FunFam" id="1.10.287.630:FF:000001">
    <property type="entry name" value="Cyclic nucleotide-gated channel alpha 3"/>
    <property type="match status" value="1"/>
</dbReference>
<keyword evidence="2" id="KW-0813">Transport</keyword>
<feature type="transmembrane region" description="Helical" evidence="9">
    <location>
        <begin position="269"/>
        <end position="289"/>
    </location>
</feature>
<feature type="transmembrane region" description="Helical" evidence="9">
    <location>
        <begin position="60"/>
        <end position="81"/>
    </location>
</feature>
<name>A0A0N4V7Y8_ENTVE</name>
<evidence type="ECO:0000256" key="2">
    <source>
        <dbReference type="ARBA" id="ARBA00022448"/>
    </source>
</evidence>
<keyword evidence="8" id="KW-0407">Ion channel</keyword>
<dbReference type="GO" id="GO:0005886">
    <property type="term" value="C:plasma membrane"/>
    <property type="evidence" value="ECO:0007669"/>
    <property type="project" value="TreeGrafter"/>
</dbReference>
<organism evidence="11">
    <name type="scientific">Enterobius vermicularis</name>
    <name type="common">Human pinworm</name>
    <dbReference type="NCBI Taxonomy" id="51028"/>
    <lineage>
        <taxon>Eukaryota</taxon>
        <taxon>Metazoa</taxon>
        <taxon>Ecdysozoa</taxon>
        <taxon>Nematoda</taxon>
        <taxon>Chromadorea</taxon>
        <taxon>Rhabditida</taxon>
        <taxon>Spirurina</taxon>
        <taxon>Oxyuridomorpha</taxon>
        <taxon>Oxyuroidea</taxon>
        <taxon>Oxyuridae</taxon>
        <taxon>Enterobius</taxon>
    </lineage>
</organism>
<evidence type="ECO:0000256" key="1">
    <source>
        <dbReference type="ARBA" id="ARBA00004141"/>
    </source>
</evidence>
<dbReference type="InterPro" id="IPR000595">
    <property type="entry name" value="cNMP-bd_dom"/>
</dbReference>
<dbReference type="SUPFAM" id="SSF51206">
    <property type="entry name" value="cAMP-binding domain-like"/>
    <property type="match status" value="1"/>
</dbReference>